<dbReference type="GO" id="GO:0016491">
    <property type="term" value="F:oxidoreductase activity"/>
    <property type="evidence" value="ECO:0007669"/>
    <property type="project" value="UniProtKB-KW"/>
</dbReference>
<sequence length="353" mass="37707">MGDRIGAADRRRIGVVGYGAGGHFFHTPFIQAVPGWELTGVVTRSDDRRALLATEAPGVPAFDSLDALLDAGVDAVVITTPPETRQDLVLRALERGVHTVADKPFAPDAAAGRLLADAAARSGRILTVFHNRRLDTDIVTLRALITEGGLGDVWRVNSRFDLDDPATLETGPAHGLLRDLGAHLVDQMTHLFGPVARVDAHLDLTRIDGVEVDCGFVVNLHHANGVYTTVSSSKLNHLHEREILAYGSAGSYVSAMTDVQVRQLFSGLRPATHGSGWGVEEPARWGTLRTAAGPRSIPSAAGDYTQYYVQLLAAVRGEGPPPVLLTEALHTLEILDAARQSATEGRSVTLPLP</sequence>
<proteinExistence type="inferred from homology"/>
<comment type="caution">
    <text evidence="5">The sequence shown here is derived from an EMBL/GenBank/DDBJ whole genome shotgun (WGS) entry which is preliminary data.</text>
</comment>
<evidence type="ECO:0000313" key="6">
    <source>
        <dbReference type="Proteomes" id="UP000256486"/>
    </source>
</evidence>
<name>A0A3E0VL52_9MICO</name>
<dbReference type="InterPro" id="IPR004104">
    <property type="entry name" value="Gfo/Idh/MocA-like_OxRdtase_C"/>
</dbReference>
<dbReference type="Proteomes" id="UP000256486">
    <property type="component" value="Unassembled WGS sequence"/>
</dbReference>
<dbReference type="Pfam" id="PF02894">
    <property type="entry name" value="GFO_IDH_MocA_C"/>
    <property type="match status" value="1"/>
</dbReference>
<dbReference type="Gene3D" id="3.40.50.720">
    <property type="entry name" value="NAD(P)-binding Rossmann-like Domain"/>
    <property type="match status" value="1"/>
</dbReference>
<feature type="domain" description="Gfo/Idh/MocA-like oxidoreductase N-terminal" evidence="3">
    <location>
        <begin position="12"/>
        <end position="130"/>
    </location>
</feature>
<evidence type="ECO:0000256" key="1">
    <source>
        <dbReference type="ARBA" id="ARBA00010928"/>
    </source>
</evidence>
<evidence type="ECO:0000259" key="4">
    <source>
        <dbReference type="Pfam" id="PF02894"/>
    </source>
</evidence>
<dbReference type="Pfam" id="PF01408">
    <property type="entry name" value="GFO_IDH_MocA"/>
    <property type="match status" value="1"/>
</dbReference>
<dbReference type="PANTHER" id="PTHR43708:SF5">
    <property type="entry name" value="CONSERVED EXPRESSED OXIDOREDUCTASE (EUROFUNG)-RELATED"/>
    <property type="match status" value="1"/>
</dbReference>
<gene>
    <name evidence="5" type="ORF">B7R54_16995</name>
</gene>
<dbReference type="InterPro" id="IPR000683">
    <property type="entry name" value="Gfo/Idh/MocA-like_OxRdtase_N"/>
</dbReference>
<evidence type="ECO:0000256" key="2">
    <source>
        <dbReference type="ARBA" id="ARBA00023002"/>
    </source>
</evidence>
<dbReference type="PANTHER" id="PTHR43708">
    <property type="entry name" value="CONSERVED EXPRESSED OXIDOREDUCTASE (EUROFUNG)"/>
    <property type="match status" value="1"/>
</dbReference>
<feature type="domain" description="Gfo/Idh/MocA-like oxidoreductase C-terminal" evidence="4">
    <location>
        <begin position="142"/>
        <end position="350"/>
    </location>
</feature>
<organism evidence="5 6">
    <name type="scientific">Subtercola boreus</name>
    <dbReference type="NCBI Taxonomy" id="120213"/>
    <lineage>
        <taxon>Bacteria</taxon>
        <taxon>Bacillati</taxon>
        <taxon>Actinomycetota</taxon>
        <taxon>Actinomycetes</taxon>
        <taxon>Micrococcales</taxon>
        <taxon>Microbacteriaceae</taxon>
        <taxon>Subtercola</taxon>
    </lineage>
</organism>
<dbReference type="InterPro" id="IPR036291">
    <property type="entry name" value="NAD(P)-bd_dom_sf"/>
</dbReference>
<keyword evidence="2" id="KW-0560">Oxidoreductase</keyword>
<dbReference type="OrthoDB" id="256869at2"/>
<comment type="similarity">
    <text evidence="1">Belongs to the Gfo/Idh/MocA family.</text>
</comment>
<dbReference type="InterPro" id="IPR051317">
    <property type="entry name" value="Gfo/Idh/MocA_oxidoreduct"/>
</dbReference>
<evidence type="ECO:0000313" key="5">
    <source>
        <dbReference type="EMBL" id="RFA10714.1"/>
    </source>
</evidence>
<dbReference type="AlphaFoldDB" id="A0A3E0VL52"/>
<protein>
    <submittedName>
        <fullName evidence="5">Dehydrogenase</fullName>
    </submittedName>
</protein>
<keyword evidence="6" id="KW-1185">Reference proteome</keyword>
<dbReference type="SUPFAM" id="SSF51735">
    <property type="entry name" value="NAD(P)-binding Rossmann-fold domains"/>
    <property type="match status" value="1"/>
</dbReference>
<dbReference type="GO" id="GO:0000166">
    <property type="term" value="F:nucleotide binding"/>
    <property type="evidence" value="ECO:0007669"/>
    <property type="project" value="InterPro"/>
</dbReference>
<dbReference type="RefSeq" id="WP_116416090.1">
    <property type="nucleotide sequence ID" value="NZ_NBWZ01000001.1"/>
</dbReference>
<dbReference type="Gene3D" id="3.30.360.10">
    <property type="entry name" value="Dihydrodipicolinate Reductase, domain 2"/>
    <property type="match status" value="1"/>
</dbReference>
<dbReference type="SUPFAM" id="SSF55347">
    <property type="entry name" value="Glyceraldehyde-3-phosphate dehydrogenase-like, C-terminal domain"/>
    <property type="match status" value="1"/>
</dbReference>
<accession>A0A3E0VL52</accession>
<dbReference type="EMBL" id="NBWZ01000001">
    <property type="protein sequence ID" value="RFA10714.1"/>
    <property type="molecule type" value="Genomic_DNA"/>
</dbReference>
<reference evidence="5 6" key="1">
    <citation type="submission" date="2017-04" db="EMBL/GenBank/DDBJ databases">
        <title>Comparative genome analysis of Subtercola boreus.</title>
        <authorList>
            <person name="Cho Y.-J."/>
            <person name="Cho A."/>
            <person name="Kim O.-S."/>
            <person name="Lee J.-I."/>
        </authorList>
    </citation>
    <scope>NUCLEOTIDE SEQUENCE [LARGE SCALE GENOMIC DNA]</scope>
    <source>
        <strain evidence="5 6">K300</strain>
    </source>
</reference>
<evidence type="ECO:0000259" key="3">
    <source>
        <dbReference type="Pfam" id="PF01408"/>
    </source>
</evidence>